<dbReference type="PANTHER" id="PTHR24421:SF10">
    <property type="entry name" value="NITRATE_NITRITE SENSOR PROTEIN NARQ"/>
    <property type="match status" value="1"/>
</dbReference>
<dbReference type="Gene3D" id="1.25.40.10">
    <property type="entry name" value="Tetratricopeptide repeat domain"/>
    <property type="match status" value="3"/>
</dbReference>
<dbReference type="EC" id="2.7.13.3" evidence="2"/>
<dbReference type="PANTHER" id="PTHR24421">
    <property type="entry name" value="NITRATE/NITRITE SENSOR PROTEIN NARX-RELATED"/>
    <property type="match status" value="1"/>
</dbReference>
<reference evidence="13" key="1">
    <citation type="submission" date="2023-05" db="EMBL/GenBank/DDBJ databases">
        <authorList>
            <person name="Zhang X."/>
        </authorList>
    </citation>
    <scope>NUCLEOTIDE SEQUENCE</scope>
    <source>
        <strain evidence="13">BD1B2-1</strain>
    </source>
</reference>
<evidence type="ECO:0000256" key="11">
    <source>
        <dbReference type="SAM" id="Phobius"/>
    </source>
</evidence>
<feature type="coiled-coil region" evidence="10">
    <location>
        <begin position="352"/>
        <end position="379"/>
    </location>
</feature>
<dbReference type="RefSeq" id="WP_314518251.1">
    <property type="nucleotide sequence ID" value="NZ_JASJOU010000018.1"/>
</dbReference>
<evidence type="ECO:0000256" key="2">
    <source>
        <dbReference type="ARBA" id="ARBA00012438"/>
    </source>
</evidence>
<dbReference type="InterPro" id="IPR011712">
    <property type="entry name" value="Sig_transdc_His_kin_sub3_dim/P"/>
</dbReference>
<organism evidence="13 14">
    <name type="scientific">Xanthocytophaga agilis</name>
    <dbReference type="NCBI Taxonomy" id="3048010"/>
    <lineage>
        <taxon>Bacteria</taxon>
        <taxon>Pseudomonadati</taxon>
        <taxon>Bacteroidota</taxon>
        <taxon>Cytophagia</taxon>
        <taxon>Cytophagales</taxon>
        <taxon>Rhodocytophagaceae</taxon>
        <taxon>Xanthocytophaga</taxon>
    </lineage>
</organism>
<dbReference type="InterPro" id="IPR011990">
    <property type="entry name" value="TPR-like_helical_dom_sf"/>
</dbReference>
<keyword evidence="4" id="KW-0808">Transferase</keyword>
<keyword evidence="6" id="KW-0418">Kinase</keyword>
<dbReference type="GO" id="GO:0016020">
    <property type="term" value="C:membrane"/>
    <property type="evidence" value="ECO:0007669"/>
    <property type="project" value="InterPro"/>
</dbReference>
<dbReference type="InterPro" id="IPR019734">
    <property type="entry name" value="TPR_rpt"/>
</dbReference>
<evidence type="ECO:0000256" key="7">
    <source>
        <dbReference type="ARBA" id="ARBA00022840"/>
    </source>
</evidence>
<keyword evidence="14" id="KW-1185">Reference proteome</keyword>
<evidence type="ECO:0000256" key="4">
    <source>
        <dbReference type="ARBA" id="ARBA00022679"/>
    </source>
</evidence>
<keyword evidence="7" id="KW-0067">ATP-binding</keyword>
<accession>A0AAE3UH99</accession>
<dbReference type="GO" id="GO:0046983">
    <property type="term" value="F:protein dimerization activity"/>
    <property type="evidence" value="ECO:0007669"/>
    <property type="project" value="InterPro"/>
</dbReference>
<evidence type="ECO:0000256" key="6">
    <source>
        <dbReference type="ARBA" id="ARBA00022777"/>
    </source>
</evidence>
<feature type="transmembrane region" description="Helical" evidence="11">
    <location>
        <begin position="395"/>
        <end position="417"/>
    </location>
</feature>
<keyword evidence="10" id="KW-0175">Coiled coil</keyword>
<keyword evidence="11" id="KW-1133">Transmembrane helix</keyword>
<dbReference type="CDD" id="cd16917">
    <property type="entry name" value="HATPase_UhpB-NarQ-NarX-like"/>
    <property type="match status" value="1"/>
</dbReference>
<keyword evidence="9" id="KW-0802">TPR repeat</keyword>
<sequence length="694" mass="78526">MAALGLISGSLYGQFIAGLPKDSLQKVLRTTPADTNKVLLYLTLGQQYEGNQPDSAIYFYRQARDLSERIGYMSGVVKYISNYTAVLNTQGKFDESLRLNLQAVALCKKHRLTQQLWKSYANVGSVYQYKEDYRQAAAYELKALALIENQPFGQAISLLHNNLAGLYINLREYTKALSHALQAMQAAEKGEDSYAIGQACINAGNAYLKMEQLSKAIHYQTRAYQTGLALQDLILQETALINLGQIYNSQGRADLSMQVFKKALPLADAVEDLSAKAYILQGLARNYFLKKQLLFAAATADSAIALASENNFKEILSDLYRMRAEIALARREDHLVIPLLDKQDSIRQLIHNDQIVNNIQELETQYQLQKQRSKALQQNLLLQKKTTQTRLQRNWLIASGIVLALMILLLLSGYRYYIQRQTLYQSTLATLQAQQENVRLKALLEGQAQERQRISQELHDEIGSGLTSMLYLTHSLHSSYHSPVVDSPEREQLRKVNPENVSSDTTLQKLSRTASGLIEKMNEVIWLINDEYNTLPDLLAYIRVNLAETLENAGLPYHFFPPPSVPKVSLGQSFRRNVYLILKEAVHNTIKHADASQVELRIEWKELSIEYQQLQQGFSQRAQRGELLFYLRDNGKGIDVESKRVFGNGLKNMQRRASEIGGELLFLSEGDSVDSNSKMSQGTILSLRVFIELQ</sequence>
<dbReference type="Pfam" id="PF07730">
    <property type="entry name" value="HisKA_3"/>
    <property type="match status" value="1"/>
</dbReference>
<dbReference type="AlphaFoldDB" id="A0AAE3UH99"/>
<evidence type="ECO:0000313" key="14">
    <source>
        <dbReference type="Proteomes" id="UP001232063"/>
    </source>
</evidence>
<keyword evidence="11" id="KW-0812">Transmembrane</keyword>
<dbReference type="SUPFAM" id="SSF55874">
    <property type="entry name" value="ATPase domain of HSP90 chaperone/DNA topoisomerase II/histidine kinase"/>
    <property type="match status" value="1"/>
</dbReference>
<protein>
    <recommendedName>
        <fullName evidence="2">histidine kinase</fullName>
        <ecNumber evidence="2">2.7.13.3</ecNumber>
    </recommendedName>
</protein>
<dbReference type="Gene3D" id="1.20.5.1930">
    <property type="match status" value="1"/>
</dbReference>
<evidence type="ECO:0000256" key="1">
    <source>
        <dbReference type="ARBA" id="ARBA00000085"/>
    </source>
</evidence>
<evidence type="ECO:0000256" key="3">
    <source>
        <dbReference type="ARBA" id="ARBA00022553"/>
    </source>
</evidence>
<feature type="domain" description="Signal transduction histidine kinase subgroup 3 dimerisation and phosphoacceptor" evidence="12">
    <location>
        <begin position="450"/>
        <end position="482"/>
    </location>
</feature>
<dbReference type="InterPro" id="IPR050482">
    <property type="entry name" value="Sensor_HK_TwoCompSys"/>
</dbReference>
<keyword evidence="8" id="KW-0902">Two-component regulatory system</keyword>
<evidence type="ECO:0000256" key="5">
    <source>
        <dbReference type="ARBA" id="ARBA00022741"/>
    </source>
</evidence>
<comment type="catalytic activity">
    <reaction evidence="1">
        <text>ATP + protein L-histidine = ADP + protein N-phospho-L-histidine.</text>
        <dbReference type="EC" id="2.7.13.3"/>
    </reaction>
</comment>
<name>A0AAE3UH99_9BACT</name>
<evidence type="ECO:0000256" key="8">
    <source>
        <dbReference type="ARBA" id="ARBA00023012"/>
    </source>
</evidence>
<dbReference type="SUPFAM" id="SSF48452">
    <property type="entry name" value="TPR-like"/>
    <property type="match status" value="2"/>
</dbReference>
<feature type="repeat" description="TPR" evidence="9">
    <location>
        <begin position="237"/>
        <end position="270"/>
    </location>
</feature>
<dbReference type="Pfam" id="PF13181">
    <property type="entry name" value="TPR_8"/>
    <property type="match status" value="2"/>
</dbReference>
<dbReference type="InterPro" id="IPR036890">
    <property type="entry name" value="HATPase_C_sf"/>
</dbReference>
<keyword evidence="5" id="KW-0547">Nucleotide-binding</keyword>
<comment type="caution">
    <text evidence="13">The sequence shown here is derived from an EMBL/GenBank/DDBJ whole genome shotgun (WGS) entry which is preliminary data.</text>
</comment>
<evidence type="ECO:0000256" key="10">
    <source>
        <dbReference type="SAM" id="Coils"/>
    </source>
</evidence>
<dbReference type="Proteomes" id="UP001232063">
    <property type="component" value="Unassembled WGS sequence"/>
</dbReference>
<dbReference type="EMBL" id="JASJOU010000018">
    <property type="protein sequence ID" value="MDJ1505813.1"/>
    <property type="molecule type" value="Genomic_DNA"/>
</dbReference>
<dbReference type="Gene3D" id="3.30.565.10">
    <property type="entry name" value="Histidine kinase-like ATPase, C-terminal domain"/>
    <property type="match status" value="1"/>
</dbReference>
<evidence type="ECO:0000256" key="9">
    <source>
        <dbReference type="PROSITE-ProRule" id="PRU00339"/>
    </source>
</evidence>
<evidence type="ECO:0000313" key="13">
    <source>
        <dbReference type="EMBL" id="MDJ1505813.1"/>
    </source>
</evidence>
<keyword evidence="3" id="KW-0597">Phosphoprotein</keyword>
<evidence type="ECO:0000259" key="12">
    <source>
        <dbReference type="Pfam" id="PF07730"/>
    </source>
</evidence>
<dbReference type="PROSITE" id="PS50005">
    <property type="entry name" value="TPR"/>
    <property type="match status" value="1"/>
</dbReference>
<dbReference type="GO" id="GO:0005524">
    <property type="term" value="F:ATP binding"/>
    <property type="evidence" value="ECO:0007669"/>
    <property type="project" value="UniProtKB-KW"/>
</dbReference>
<dbReference type="GO" id="GO:0000155">
    <property type="term" value="F:phosphorelay sensor kinase activity"/>
    <property type="evidence" value="ECO:0007669"/>
    <property type="project" value="InterPro"/>
</dbReference>
<gene>
    <name evidence="13" type="ORF">QNI22_34470</name>
</gene>
<proteinExistence type="predicted"/>
<keyword evidence="11" id="KW-0472">Membrane</keyword>
<dbReference type="SMART" id="SM00028">
    <property type="entry name" value="TPR"/>
    <property type="match status" value="6"/>
</dbReference>